<evidence type="ECO:0000313" key="3">
    <source>
        <dbReference type="EMBL" id="OGM91279.1"/>
    </source>
</evidence>
<dbReference type="PANTHER" id="PTHR43977">
    <property type="entry name" value="STRUCTURAL MAINTENANCE OF CHROMOSOMES PROTEIN 3"/>
    <property type="match status" value="1"/>
</dbReference>
<feature type="coiled-coil region" evidence="1">
    <location>
        <begin position="248"/>
        <end position="309"/>
    </location>
</feature>
<dbReference type="InterPro" id="IPR003395">
    <property type="entry name" value="RecF/RecN/SMC_N"/>
</dbReference>
<gene>
    <name evidence="3" type="ORF">A2755_02690</name>
</gene>
<dbReference type="Gene3D" id="3.40.50.300">
    <property type="entry name" value="P-loop containing nucleotide triphosphate hydrolases"/>
    <property type="match status" value="2"/>
</dbReference>
<reference evidence="3 4" key="1">
    <citation type="journal article" date="2016" name="Nat. Commun.">
        <title>Thousands of microbial genomes shed light on interconnected biogeochemical processes in an aquifer system.</title>
        <authorList>
            <person name="Anantharaman K."/>
            <person name="Brown C.T."/>
            <person name="Hug L.A."/>
            <person name="Sharon I."/>
            <person name="Castelle C.J."/>
            <person name="Probst A.J."/>
            <person name="Thomas B.C."/>
            <person name="Singh A."/>
            <person name="Wilkins M.J."/>
            <person name="Karaoz U."/>
            <person name="Brodie E.L."/>
            <person name="Williams K.H."/>
            <person name="Hubbard S.S."/>
            <person name="Banfield J.F."/>
        </authorList>
    </citation>
    <scope>NUCLEOTIDE SEQUENCE [LARGE SCALE GENOMIC DNA]</scope>
</reference>
<keyword evidence="1" id="KW-0175">Coiled coil</keyword>
<protein>
    <recommendedName>
        <fullName evidence="2">RecF/RecN/SMC N-terminal domain-containing protein</fullName>
    </recommendedName>
</protein>
<feature type="domain" description="RecF/RecN/SMC N-terminal" evidence="2">
    <location>
        <begin position="2"/>
        <end position="710"/>
    </location>
</feature>
<proteinExistence type="predicted"/>
<evidence type="ECO:0000313" key="4">
    <source>
        <dbReference type="Proteomes" id="UP000177029"/>
    </source>
</evidence>
<evidence type="ECO:0000256" key="1">
    <source>
        <dbReference type="SAM" id="Coils"/>
    </source>
</evidence>
<dbReference type="EMBL" id="MGIP01000011">
    <property type="protein sequence ID" value="OGM91279.1"/>
    <property type="molecule type" value="Genomic_DNA"/>
</dbReference>
<dbReference type="Proteomes" id="UP000177029">
    <property type="component" value="Unassembled WGS sequence"/>
</dbReference>
<name>A0A1F8DTG0_9BACT</name>
<comment type="caution">
    <text evidence="3">The sequence shown here is derived from an EMBL/GenBank/DDBJ whole genome shotgun (WGS) entry which is preliminary data.</text>
</comment>
<dbReference type="STRING" id="1802555.A2755_02690"/>
<organism evidence="3 4">
    <name type="scientific">Candidatus Wolfebacteria bacterium RIFCSPHIGHO2_01_FULL_48_22</name>
    <dbReference type="NCBI Taxonomy" id="1802555"/>
    <lineage>
        <taxon>Bacteria</taxon>
        <taxon>Candidatus Wolfeibacteriota</taxon>
    </lineage>
</organism>
<dbReference type="AlphaFoldDB" id="A0A1F8DTG0"/>
<dbReference type="InterPro" id="IPR027417">
    <property type="entry name" value="P-loop_NTPase"/>
</dbReference>
<accession>A0A1F8DTG0</accession>
<sequence>MYLKRLEINGFKSFAQKTVFDFPSGIVGVVGPNGSGKSNVIDAVRWLLGEREAKNLRGGKIEDLIFAGTPKKPRMSQAQVSLVFDNTSGDLPVDFKEVIITRRVSRDGASEYRINDAEVRLKDVVDFFSKIKLGTKGLTVIGQGAGDIFVRASAAERMQMVQEILGLREYELKKHEAQRKLKNTHINLEKVIAMTEEVAPRLRMLKRQTAKWHKRSEIEEELKSIEKDFFAYKIAQLQSERKHIVAPLPELEKKYKASDDERVKLEKELAKLEETSMSKSRMQELSVKRRELFAEQSKYERELMRLELEEERESKISKYRNIDISSVVTAKTLTETKDKLQSLLGLTDLNALFASIRKIIQTIEHILAPLEEKGDAEKKDFSAERKKMEKELHETRLLLQKIDAEEEEISHGMARFNEQFKNIYGQLDAVRGNLKQIADARTKISFEQEKNEYKMQELRNYAQSFGGDFHAFESAAHSSLPTTHYSEQELADMDRRIMRLRGEMASIGDVDEAMLKEAQEVEVHYTHLVKETGDLSKASADLFMLIDELQEKIETDFQKAFKKVNEEFNTYFRLMFNGGSAKMKIIKKEVEVQPRSGEVEPQATDEKIAGIDIDLSIPQKKITSLDMLSGGEKSLVSIAVLFALISVSPPPFLVLDEVDSALDEKNSKRFSDLIGNFSKHTQFVIVTHNRVTMEAADILYGVTMDEGGASKVISLRLEDAKQAVH</sequence>
<feature type="coiled-coil region" evidence="1">
    <location>
        <begin position="378"/>
        <end position="405"/>
    </location>
</feature>
<dbReference type="Pfam" id="PF02463">
    <property type="entry name" value="SMC_N"/>
    <property type="match status" value="1"/>
</dbReference>
<evidence type="ECO:0000259" key="2">
    <source>
        <dbReference type="Pfam" id="PF02463"/>
    </source>
</evidence>
<dbReference type="SUPFAM" id="SSF52540">
    <property type="entry name" value="P-loop containing nucleoside triphosphate hydrolases"/>
    <property type="match status" value="1"/>
</dbReference>